<dbReference type="InterPro" id="IPR029045">
    <property type="entry name" value="ClpP/crotonase-like_dom_sf"/>
</dbReference>
<evidence type="ECO:0000313" key="2">
    <source>
        <dbReference type="EMBL" id="MBB4097625.1"/>
    </source>
</evidence>
<keyword evidence="1" id="KW-0732">Signal</keyword>
<evidence type="ECO:0000256" key="1">
    <source>
        <dbReference type="SAM" id="SignalP"/>
    </source>
</evidence>
<dbReference type="Proteomes" id="UP000557392">
    <property type="component" value="Unassembled WGS sequence"/>
</dbReference>
<feature type="chain" id="PRO_5030863314" description="ClpP protease-like protein" evidence="1">
    <location>
        <begin position="37"/>
        <end position="430"/>
    </location>
</feature>
<sequence length="430" mass="46602">MINKASRRFTVSAHAMARFALSVALITGSAFAPALAGGPQEEPVPTAEQLEAPMKFAIYYGEAGSVEVKAIGTITPDTPRDFADYLKLMSEKKLRIRSLWFNSPGGNLDGALRFGRMIRGEKIDSNLDGICLSACAYAFLGGPHRYISFPNALDNGRDNKVRIGFHQFEGPLAAAFLSSPEKAQAFSADLSGQSQVTSSELAKYVADMGVDAGILKLASSATPSDMSFPDLKTLEELRVALGDERGWNVQLLAEGDHLLAVGIETGTDFRYQTSFECSSAGGGAVRPVVILTKPKETLELSDYPGLIQDPHSVRMTLLSDYQKKPDEYFAVTDGSVIGAVRLFVEGGAHQNFEAPQVRLLADARWAHILLYPSEALAADIVHLGNLSAQVEFGENDTSAYWLTSMALNGRERNAVRVAWRECRPPVTAQH</sequence>
<evidence type="ECO:0000313" key="3">
    <source>
        <dbReference type="Proteomes" id="UP000557392"/>
    </source>
</evidence>
<dbReference type="AlphaFoldDB" id="A0A7W6JSK3"/>
<comment type="caution">
    <text evidence="2">The sequence shown here is derived from an EMBL/GenBank/DDBJ whole genome shotgun (WGS) entry which is preliminary data.</text>
</comment>
<proteinExistence type="predicted"/>
<gene>
    <name evidence="2" type="ORF">GGR46_001158</name>
</gene>
<accession>A0A7W6JSK3</accession>
<feature type="signal peptide" evidence="1">
    <location>
        <begin position="1"/>
        <end position="36"/>
    </location>
</feature>
<evidence type="ECO:0008006" key="4">
    <source>
        <dbReference type="Google" id="ProtNLM"/>
    </source>
</evidence>
<dbReference type="SUPFAM" id="SSF52096">
    <property type="entry name" value="ClpP/crotonase"/>
    <property type="match status" value="1"/>
</dbReference>
<dbReference type="Gene3D" id="3.90.226.10">
    <property type="entry name" value="2-enoyl-CoA Hydratase, Chain A, domain 1"/>
    <property type="match status" value="1"/>
</dbReference>
<protein>
    <recommendedName>
        <fullName evidence="4">ClpP protease-like protein</fullName>
    </recommendedName>
</protein>
<dbReference type="RefSeq" id="WP_183995403.1">
    <property type="nucleotide sequence ID" value="NZ_JACIEH010000001.1"/>
</dbReference>
<reference evidence="2 3" key="1">
    <citation type="submission" date="2020-08" db="EMBL/GenBank/DDBJ databases">
        <title>Genomic Encyclopedia of Type Strains, Phase IV (KMG-IV): sequencing the most valuable type-strain genomes for metagenomic binning, comparative biology and taxonomic classification.</title>
        <authorList>
            <person name="Goeker M."/>
        </authorList>
    </citation>
    <scope>NUCLEOTIDE SEQUENCE [LARGE SCALE GENOMIC DNA]</scope>
    <source>
        <strain evidence="2 3">DSM 101806</strain>
    </source>
</reference>
<keyword evidence="3" id="KW-1185">Reference proteome</keyword>
<organism evidence="2 3">
    <name type="scientific">Sphingomonas kyeonggiensis</name>
    <dbReference type="NCBI Taxonomy" id="1268553"/>
    <lineage>
        <taxon>Bacteria</taxon>
        <taxon>Pseudomonadati</taxon>
        <taxon>Pseudomonadota</taxon>
        <taxon>Alphaproteobacteria</taxon>
        <taxon>Sphingomonadales</taxon>
        <taxon>Sphingomonadaceae</taxon>
        <taxon>Sphingomonas</taxon>
    </lineage>
</organism>
<dbReference type="EMBL" id="JACIEH010000001">
    <property type="protein sequence ID" value="MBB4097625.1"/>
    <property type="molecule type" value="Genomic_DNA"/>
</dbReference>
<name>A0A7W6JSK3_9SPHN</name>